<accession>A0ABU1IDR5</accession>
<evidence type="ECO:0000256" key="2">
    <source>
        <dbReference type="ARBA" id="ARBA00022617"/>
    </source>
</evidence>
<evidence type="ECO:0000256" key="6">
    <source>
        <dbReference type="ARBA" id="ARBA00023004"/>
    </source>
</evidence>
<keyword evidence="7" id="KW-0812">Transmembrane</keyword>
<sequence length="150" mass="16553">MKHGHLAFALSALLLGAAHASGSDPALEAREARLASQLRCVVCQNQTVAESNAPLAADMRRVIRTQLQAGQSDEQIVDFFEQRYGAFVHYSPPFQASTWLLWIGPFALAVLGLFGLATILRRRAVRGYPRPLTEAQRARARQLLDEESNP</sequence>
<keyword evidence="6 7" id="KW-0408">Iron</keyword>
<dbReference type="InterPro" id="IPR051263">
    <property type="entry name" value="C-type_cytochrome_biogenesis"/>
</dbReference>
<gene>
    <name evidence="9" type="ORF">QE399_002093</name>
</gene>
<evidence type="ECO:0000256" key="4">
    <source>
        <dbReference type="ARBA" id="ARBA00022729"/>
    </source>
</evidence>
<evidence type="ECO:0000256" key="5">
    <source>
        <dbReference type="ARBA" id="ARBA00022748"/>
    </source>
</evidence>
<dbReference type="Pfam" id="PF03918">
    <property type="entry name" value="CcmH"/>
    <property type="match status" value="1"/>
</dbReference>
<dbReference type="RefSeq" id="WP_309828540.1">
    <property type="nucleotide sequence ID" value="NZ_JAVIZX010000001.1"/>
</dbReference>
<proteinExistence type="inferred from homology"/>
<keyword evidence="4 7" id="KW-0732">Signal</keyword>
<comment type="caution">
    <text evidence="9">The sequence shown here is derived from an EMBL/GenBank/DDBJ whole genome shotgun (WGS) entry which is preliminary data.</text>
</comment>
<evidence type="ECO:0000313" key="10">
    <source>
        <dbReference type="Proteomes" id="UP001267710"/>
    </source>
</evidence>
<organism evidence="9 10">
    <name type="scientific">Paracidovorax wautersii</name>
    <dbReference type="NCBI Taxonomy" id="1177982"/>
    <lineage>
        <taxon>Bacteria</taxon>
        <taxon>Pseudomonadati</taxon>
        <taxon>Pseudomonadota</taxon>
        <taxon>Betaproteobacteria</taxon>
        <taxon>Burkholderiales</taxon>
        <taxon>Comamonadaceae</taxon>
        <taxon>Paracidovorax</taxon>
    </lineage>
</organism>
<dbReference type="PANTHER" id="PTHR47870:SF1">
    <property type="entry name" value="CYTOCHROME C-TYPE BIOGENESIS PROTEIN CCMH"/>
    <property type="match status" value="1"/>
</dbReference>
<keyword evidence="10" id="KW-1185">Reference proteome</keyword>
<dbReference type="InterPro" id="IPR038297">
    <property type="entry name" value="CcmH/CycL/NrfF/Ccl2_sf"/>
</dbReference>
<dbReference type="InterPro" id="IPR005616">
    <property type="entry name" value="CcmH/CycL/Ccl2/NrfF_N"/>
</dbReference>
<dbReference type="PANTHER" id="PTHR47870">
    <property type="entry name" value="CYTOCHROME C-TYPE BIOGENESIS PROTEIN CCMH"/>
    <property type="match status" value="1"/>
</dbReference>
<keyword evidence="2 7" id="KW-0349">Heme</keyword>
<comment type="similarity">
    <text evidence="1 7">Belongs to the CcmH/CycL/Ccl2/NrfF family.</text>
</comment>
<feature type="signal peptide" evidence="7">
    <location>
        <begin position="1"/>
        <end position="20"/>
    </location>
</feature>
<keyword evidence="3 7" id="KW-0479">Metal-binding</keyword>
<name>A0ABU1IDR5_9BURK</name>
<feature type="chain" id="PRO_5044962904" description="Cytochrome c-type biogenesis protein" evidence="7">
    <location>
        <begin position="21"/>
        <end position="150"/>
    </location>
</feature>
<protein>
    <recommendedName>
        <fullName evidence="7">Cytochrome c-type biogenesis protein</fullName>
    </recommendedName>
</protein>
<dbReference type="CDD" id="cd16378">
    <property type="entry name" value="CcmH_N"/>
    <property type="match status" value="1"/>
</dbReference>
<dbReference type="EMBL" id="JAVIZX010000001">
    <property type="protein sequence ID" value="MDR6214404.1"/>
    <property type="molecule type" value="Genomic_DNA"/>
</dbReference>
<comment type="function">
    <text evidence="7">Possible subunit of a heme lyase.</text>
</comment>
<keyword evidence="5" id="KW-0201">Cytochrome c-type biogenesis</keyword>
<dbReference type="Gene3D" id="1.10.8.640">
    <property type="entry name" value="Cytochrome C biogenesis protein"/>
    <property type="match status" value="1"/>
</dbReference>
<evidence type="ECO:0000256" key="1">
    <source>
        <dbReference type="ARBA" id="ARBA00010342"/>
    </source>
</evidence>
<keyword evidence="7" id="KW-1133">Transmembrane helix</keyword>
<evidence type="ECO:0000256" key="7">
    <source>
        <dbReference type="RuleBase" id="RU364112"/>
    </source>
</evidence>
<reference evidence="9 10" key="1">
    <citation type="submission" date="2023-08" db="EMBL/GenBank/DDBJ databases">
        <title>Functional and genomic diversity of the sorghum phyllosphere microbiome.</title>
        <authorList>
            <person name="Shade A."/>
        </authorList>
    </citation>
    <scope>NUCLEOTIDE SEQUENCE [LARGE SCALE GENOMIC DNA]</scope>
    <source>
        <strain evidence="9 10">SORGH_AS_0335</strain>
    </source>
</reference>
<feature type="transmembrane region" description="Helical" evidence="7">
    <location>
        <begin position="99"/>
        <end position="120"/>
    </location>
</feature>
<dbReference type="Proteomes" id="UP001267710">
    <property type="component" value="Unassembled WGS sequence"/>
</dbReference>
<evidence type="ECO:0000256" key="3">
    <source>
        <dbReference type="ARBA" id="ARBA00022723"/>
    </source>
</evidence>
<evidence type="ECO:0000313" key="9">
    <source>
        <dbReference type="EMBL" id="MDR6214404.1"/>
    </source>
</evidence>
<keyword evidence="7" id="KW-0472">Membrane</keyword>
<feature type="domain" description="CcmH/CycL/Ccl2/NrfF N-terminal" evidence="8">
    <location>
        <begin position="14"/>
        <end position="144"/>
    </location>
</feature>
<evidence type="ECO:0000259" key="8">
    <source>
        <dbReference type="Pfam" id="PF03918"/>
    </source>
</evidence>